<reference evidence="1" key="1">
    <citation type="submission" date="2015-12" db="EMBL/GenBank/DDBJ databases">
        <title>Update maize B73 reference genome by single molecule sequencing technologies.</title>
        <authorList>
            <consortium name="Maize Genome Sequencing Project"/>
            <person name="Ware D."/>
        </authorList>
    </citation>
    <scope>NUCLEOTIDE SEQUENCE [LARGE SCALE GENOMIC DNA]</scope>
    <source>
        <tissue evidence="1">Seedling</tissue>
    </source>
</reference>
<proteinExistence type="predicted"/>
<sequence>MVLSISCSGTASSPARKASCCQASSTWLQMYQDSS</sequence>
<dbReference type="EMBL" id="CM007648">
    <property type="protein sequence ID" value="ONM14678.1"/>
    <property type="molecule type" value="Genomic_DNA"/>
</dbReference>
<dbReference type="AlphaFoldDB" id="A0A1D6E1Y9"/>
<evidence type="ECO:0000313" key="1">
    <source>
        <dbReference type="EMBL" id="ONM14678.1"/>
    </source>
</evidence>
<protein>
    <submittedName>
        <fullName evidence="1">Ubiquitin-conjugating enzyme E2 I</fullName>
    </submittedName>
</protein>
<gene>
    <name evidence="1" type="ORF">ZEAMMB73_Zm00001d002572</name>
</gene>
<organism evidence="1">
    <name type="scientific">Zea mays</name>
    <name type="common">Maize</name>
    <dbReference type="NCBI Taxonomy" id="4577"/>
    <lineage>
        <taxon>Eukaryota</taxon>
        <taxon>Viridiplantae</taxon>
        <taxon>Streptophyta</taxon>
        <taxon>Embryophyta</taxon>
        <taxon>Tracheophyta</taxon>
        <taxon>Spermatophyta</taxon>
        <taxon>Magnoliopsida</taxon>
        <taxon>Liliopsida</taxon>
        <taxon>Poales</taxon>
        <taxon>Poaceae</taxon>
        <taxon>PACMAD clade</taxon>
        <taxon>Panicoideae</taxon>
        <taxon>Andropogonodae</taxon>
        <taxon>Andropogoneae</taxon>
        <taxon>Tripsacinae</taxon>
        <taxon>Zea</taxon>
    </lineage>
</organism>
<accession>A0A1D6E1Y9</accession>
<name>A0A1D6E1Y9_MAIZE</name>